<dbReference type="Proteomes" id="UP000614721">
    <property type="component" value="Unassembled WGS sequence"/>
</dbReference>
<evidence type="ECO:0000259" key="1">
    <source>
        <dbReference type="Pfam" id="PF13302"/>
    </source>
</evidence>
<dbReference type="SUPFAM" id="SSF55729">
    <property type="entry name" value="Acyl-CoA N-acyltransferases (Nat)"/>
    <property type="match status" value="1"/>
</dbReference>
<name>A0ABS0IYA3_9GAMM</name>
<dbReference type="Gene3D" id="3.40.630.30">
    <property type="match status" value="1"/>
</dbReference>
<evidence type="ECO:0000313" key="2">
    <source>
        <dbReference type="EMBL" id="MBG2881016.1"/>
    </source>
</evidence>
<accession>A0ABS0IYA3</accession>
<proteinExistence type="predicted"/>
<dbReference type="EMBL" id="JADSJP010000046">
    <property type="protein sequence ID" value="MBG2881016.1"/>
    <property type="molecule type" value="Genomic_DNA"/>
</dbReference>
<reference evidence="2 3" key="1">
    <citation type="submission" date="2020-11" db="EMBL/GenBank/DDBJ databases">
        <title>Enhanced detection system for hospital associated transmission using whole genome sequencing surveillance.</title>
        <authorList>
            <person name="Harrison L.H."/>
            <person name="Van Tyne D."/>
            <person name="Marsh J.W."/>
            <person name="Griffith M.P."/>
            <person name="Snyder D.J."/>
            <person name="Cooper V.S."/>
            <person name="Mustapha M."/>
        </authorList>
    </citation>
    <scope>NUCLEOTIDE SEQUENCE [LARGE SCALE GENOMIC DNA]</scope>
    <source>
        <strain evidence="2 3">PR00075</strain>
    </source>
</reference>
<evidence type="ECO:0000313" key="3">
    <source>
        <dbReference type="Proteomes" id="UP000614721"/>
    </source>
</evidence>
<organism evidence="2 3">
    <name type="scientific">Proteus alimentorum</name>
    <dbReference type="NCBI Taxonomy" id="1973495"/>
    <lineage>
        <taxon>Bacteria</taxon>
        <taxon>Pseudomonadati</taxon>
        <taxon>Pseudomonadota</taxon>
        <taxon>Gammaproteobacteria</taxon>
        <taxon>Enterobacterales</taxon>
        <taxon>Morganellaceae</taxon>
        <taxon>Proteus</taxon>
    </lineage>
</organism>
<dbReference type="PANTHER" id="PTHR43792">
    <property type="entry name" value="GNAT FAMILY, PUTATIVE (AFU_ORTHOLOGUE AFUA_3G00765)-RELATED-RELATED"/>
    <property type="match status" value="1"/>
</dbReference>
<feature type="domain" description="N-acetyltransferase" evidence="1">
    <location>
        <begin position="5"/>
        <end position="142"/>
    </location>
</feature>
<dbReference type="Pfam" id="PF13302">
    <property type="entry name" value="Acetyltransf_3"/>
    <property type="match status" value="1"/>
</dbReference>
<dbReference type="InterPro" id="IPR016181">
    <property type="entry name" value="Acyl_CoA_acyltransferase"/>
</dbReference>
<dbReference type="InterPro" id="IPR051531">
    <property type="entry name" value="N-acetyltransferase"/>
</dbReference>
<sequence length="167" mass="18776">MMFSLTKITKTDWNFFRKLYTDAEIMKFISDPLSDQQIKDAFESRLPKWDIGSSHWLCFVIRREADGVPMGLTGLKMTRENNERIAEVGYIIANGFSGMSLATDSLATLLALPELSAISQYQAVITNGNNASIRVLEKNGFTLTEVIKDNYTIGGVIFDDCIYTLIK</sequence>
<dbReference type="RefSeq" id="WP_196568751.1">
    <property type="nucleotide sequence ID" value="NZ_JADRYY010000046.1"/>
</dbReference>
<keyword evidence="3" id="KW-1185">Reference proteome</keyword>
<dbReference type="PANTHER" id="PTHR43792:SF1">
    <property type="entry name" value="N-ACETYLTRANSFERASE DOMAIN-CONTAINING PROTEIN"/>
    <property type="match status" value="1"/>
</dbReference>
<comment type="caution">
    <text evidence="2">The sequence shown here is derived from an EMBL/GenBank/DDBJ whole genome shotgun (WGS) entry which is preliminary data.</text>
</comment>
<dbReference type="InterPro" id="IPR000182">
    <property type="entry name" value="GNAT_dom"/>
</dbReference>
<protein>
    <submittedName>
        <fullName evidence="2">GNAT family N-acetyltransferase</fullName>
    </submittedName>
</protein>
<gene>
    <name evidence="2" type="ORF">I4902_17340</name>
</gene>